<feature type="region of interest" description="Disordered" evidence="1">
    <location>
        <begin position="203"/>
        <end position="223"/>
    </location>
</feature>
<evidence type="ECO:0000313" key="3">
    <source>
        <dbReference type="Proteomes" id="UP000759537"/>
    </source>
</evidence>
<keyword evidence="3" id="KW-1185">Reference proteome</keyword>
<feature type="compositionally biased region" description="Basic and acidic residues" evidence="1">
    <location>
        <begin position="428"/>
        <end position="493"/>
    </location>
</feature>
<evidence type="ECO:0000256" key="1">
    <source>
        <dbReference type="SAM" id="MobiDB-lite"/>
    </source>
</evidence>
<proteinExistence type="predicted"/>
<dbReference type="Proteomes" id="UP000759537">
    <property type="component" value="Unassembled WGS sequence"/>
</dbReference>
<protein>
    <submittedName>
        <fullName evidence="2">Uncharacterized protein</fullName>
    </submittedName>
</protein>
<feature type="compositionally biased region" description="Polar residues" evidence="1">
    <location>
        <begin position="411"/>
        <end position="421"/>
    </location>
</feature>
<organism evidence="2 3">
    <name type="scientific">Russula ochroleuca</name>
    <dbReference type="NCBI Taxonomy" id="152965"/>
    <lineage>
        <taxon>Eukaryota</taxon>
        <taxon>Fungi</taxon>
        <taxon>Dikarya</taxon>
        <taxon>Basidiomycota</taxon>
        <taxon>Agaricomycotina</taxon>
        <taxon>Agaricomycetes</taxon>
        <taxon>Russulales</taxon>
        <taxon>Russulaceae</taxon>
        <taxon>Russula</taxon>
    </lineage>
</organism>
<name>A0A9P5N5P7_9AGAM</name>
<dbReference type="EMBL" id="WHVB01000001">
    <property type="protein sequence ID" value="KAF8486794.1"/>
    <property type="molecule type" value="Genomic_DNA"/>
</dbReference>
<feature type="region of interest" description="Disordered" evidence="1">
    <location>
        <begin position="130"/>
        <end position="151"/>
    </location>
</feature>
<accession>A0A9P5N5P7</accession>
<reference evidence="2" key="2">
    <citation type="journal article" date="2020" name="Nat. Commun.">
        <title>Large-scale genome sequencing of mycorrhizal fungi provides insights into the early evolution of symbiotic traits.</title>
        <authorList>
            <person name="Miyauchi S."/>
            <person name="Kiss E."/>
            <person name="Kuo A."/>
            <person name="Drula E."/>
            <person name="Kohler A."/>
            <person name="Sanchez-Garcia M."/>
            <person name="Morin E."/>
            <person name="Andreopoulos B."/>
            <person name="Barry K.W."/>
            <person name="Bonito G."/>
            <person name="Buee M."/>
            <person name="Carver A."/>
            <person name="Chen C."/>
            <person name="Cichocki N."/>
            <person name="Clum A."/>
            <person name="Culley D."/>
            <person name="Crous P.W."/>
            <person name="Fauchery L."/>
            <person name="Girlanda M."/>
            <person name="Hayes R.D."/>
            <person name="Keri Z."/>
            <person name="LaButti K."/>
            <person name="Lipzen A."/>
            <person name="Lombard V."/>
            <person name="Magnuson J."/>
            <person name="Maillard F."/>
            <person name="Murat C."/>
            <person name="Nolan M."/>
            <person name="Ohm R.A."/>
            <person name="Pangilinan J."/>
            <person name="Pereira M.F."/>
            <person name="Perotto S."/>
            <person name="Peter M."/>
            <person name="Pfister S."/>
            <person name="Riley R."/>
            <person name="Sitrit Y."/>
            <person name="Stielow J.B."/>
            <person name="Szollosi G."/>
            <person name="Zifcakova L."/>
            <person name="Stursova M."/>
            <person name="Spatafora J.W."/>
            <person name="Tedersoo L."/>
            <person name="Vaario L.M."/>
            <person name="Yamada A."/>
            <person name="Yan M."/>
            <person name="Wang P."/>
            <person name="Xu J."/>
            <person name="Bruns T."/>
            <person name="Baldrian P."/>
            <person name="Vilgalys R."/>
            <person name="Dunand C."/>
            <person name="Henrissat B."/>
            <person name="Grigoriev I.V."/>
            <person name="Hibbett D."/>
            <person name="Nagy L.G."/>
            <person name="Martin F.M."/>
        </authorList>
    </citation>
    <scope>NUCLEOTIDE SEQUENCE</scope>
    <source>
        <strain evidence="2">Prilba</strain>
    </source>
</reference>
<dbReference type="AlphaFoldDB" id="A0A9P5N5P7"/>
<feature type="region of interest" description="Disordered" evidence="1">
    <location>
        <begin position="236"/>
        <end position="257"/>
    </location>
</feature>
<evidence type="ECO:0000313" key="2">
    <source>
        <dbReference type="EMBL" id="KAF8486794.1"/>
    </source>
</evidence>
<comment type="caution">
    <text evidence="2">The sequence shown here is derived from an EMBL/GenBank/DDBJ whole genome shotgun (WGS) entry which is preliminary data.</text>
</comment>
<reference evidence="2" key="1">
    <citation type="submission" date="2019-10" db="EMBL/GenBank/DDBJ databases">
        <authorList>
            <consortium name="DOE Joint Genome Institute"/>
            <person name="Kuo A."/>
            <person name="Miyauchi S."/>
            <person name="Kiss E."/>
            <person name="Drula E."/>
            <person name="Kohler A."/>
            <person name="Sanchez-Garcia M."/>
            <person name="Andreopoulos B."/>
            <person name="Barry K.W."/>
            <person name="Bonito G."/>
            <person name="Buee M."/>
            <person name="Carver A."/>
            <person name="Chen C."/>
            <person name="Cichocki N."/>
            <person name="Clum A."/>
            <person name="Culley D."/>
            <person name="Crous P.W."/>
            <person name="Fauchery L."/>
            <person name="Girlanda M."/>
            <person name="Hayes R."/>
            <person name="Keri Z."/>
            <person name="LaButti K."/>
            <person name="Lipzen A."/>
            <person name="Lombard V."/>
            <person name="Magnuson J."/>
            <person name="Maillard F."/>
            <person name="Morin E."/>
            <person name="Murat C."/>
            <person name="Nolan M."/>
            <person name="Ohm R."/>
            <person name="Pangilinan J."/>
            <person name="Pereira M."/>
            <person name="Perotto S."/>
            <person name="Peter M."/>
            <person name="Riley R."/>
            <person name="Sitrit Y."/>
            <person name="Stielow B."/>
            <person name="Szollosi G."/>
            <person name="Zifcakova L."/>
            <person name="Stursova M."/>
            <person name="Spatafora J.W."/>
            <person name="Tedersoo L."/>
            <person name="Vaario L.-M."/>
            <person name="Yamada A."/>
            <person name="Yan M."/>
            <person name="Wang P."/>
            <person name="Xu J."/>
            <person name="Bruns T."/>
            <person name="Baldrian P."/>
            <person name="Vilgalys R."/>
            <person name="Henrissat B."/>
            <person name="Grigoriev I.V."/>
            <person name="Hibbett D."/>
            <person name="Nagy L.G."/>
            <person name="Martin F.M."/>
        </authorList>
    </citation>
    <scope>NUCLEOTIDE SEQUENCE</scope>
    <source>
        <strain evidence="2">Prilba</strain>
    </source>
</reference>
<feature type="region of interest" description="Disordered" evidence="1">
    <location>
        <begin position="411"/>
        <end position="493"/>
    </location>
</feature>
<gene>
    <name evidence="2" type="ORF">DFH94DRAFT_796613</name>
</gene>
<sequence length="567" mass="62797">MHRLQREQSTSSRSLRAAGSLNAKHGGVGAANVGRFEARRARRISAGVLQQWRGSEAGRFEARNASVQMLRATKVMEPEAGCDLCEAKAGSRRLIFAVWWAWVATVGRSNQIAEREAGCELVEANVGVREHKRRRRPNHGQATGGVGAMNVGSLSQGAPVTPTLRCDPGTCESHHTGEEAREGGSKRTTTTWAVRLDRTPGRKACMSHHAGEEAREDETQWTTTSKHGILKTTGKAVGAAAGSDQRGRGDRTQQQQWTAAKHEVAAALEGRKRAPAVNAKTSLSISGLAERQERGRKIGEGEKGKWWPGGRGREGDNERADANAFHRRGLAVQSREDWEVGTFHHQRTRLTLSQERVPLHLTCFFLFDDVRFTLDSDQQNFGVAYQFRCLCTHLFTHRRDASHRECFPAQQATTSPTSVVGSQGPEGLKAEAGCDLREGQVGKRVHGDGTAAHSREERECERLQSTRERASGRGEGRKDTHRERGDGQMKHRDTLADGCANKTLVEIPLEMKFSDTWEFWAEARNERRARNWPEWVFGWAHPPVASSPPDAHPSSSIEKRYALLPIS</sequence>